<feature type="domain" description="HNH nuclease" evidence="2">
    <location>
        <begin position="60"/>
        <end position="104"/>
    </location>
</feature>
<feature type="compositionally biased region" description="Polar residues" evidence="1">
    <location>
        <begin position="1"/>
        <end position="17"/>
    </location>
</feature>
<evidence type="ECO:0000313" key="4">
    <source>
        <dbReference type="EMBL" id="MBO3272022.1"/>
    </source>
</evidence>
<dbReference type="RefSeq" id="WP_208308299.1">
    <property type="nucleotide sequence ID" value="NZ_JAGETX010000009.1"/>
</dbReference>
<feature type="domain" description="SMODS-associated and fused to various effectors" evidence="3">
    <location>
        <begin position="216"/>
        <end position="393"/>
    </location>
</feature>
<evidence type="ECO:0000259" key="3">
    <source>
        <dbReference type="Pfam" id="PF18145"/>
    </source>
</evidence>
<dbReference type="Gene3D" id="1.10.30.50">
    <property type="match status" value="1"/>
</dbReference>
<protein>
    <submittedName>
        <fullName evidence="4">SAVED domain-containing protein</fullName>
    </submittedName>
</protein>
<organism evidence="4 5">
    <name type="scientific">Hymenobacter defluvii</name>
    <dbReference type="NCBI Taxonomy" id="2054411"/>
    <lineage>
        <taxon>Bacteria</taxon>
        <taxon>Pseudomonadati</taxon>
        <taxon>Bacteroidota</taxon>
        <taxon>Cytophagia</taxon>
        <taxon>Cytophagales</taxon>
        <taxon>Hymenobacteraceae</taxon>
        <taxon>Hymenobacter</taxon>
    </lineage>
</organism>
<proteinExistence type="predicted"/>
<sequence>MSKSTQIAQPASSASQPQRKKIKPKVEKQLYVRAGGRCHICNTYLLESTDIGYYQLNRGEMAHIVGQSQGPKSPRGNHSLAKELRDEVDNLLLLCADHHHTIDDVVARGDYTVEQLHEIKRRHEDRILHVTGLSAHSSNTTIVRMLGSIRGYTTHLTRAECNSATIWHNPSRFADFALDINRQGTEINLVPFDNPEGDVEFYYKNVRKCIDSGLKYIRQGIAERQIEHLSIFGFARIPALVYLGFSLGNKVGNTLFQRRRVDDKHWHWQVDAPTHSFEWQLIQAGNDSKRVAVILNVSGTIHPTELPEHIDDSYYVFLITVIGITPSPDVILSVESLDNFRLCYRQWLAHLENGHKLAPEIHCFSAIPCAIAIACGLDLMPNAHPALVVYDRMPRDFAIALTVNE</sequence>
<dbReference type="Pfam" id="PF18145">
    <property type="entry name" value="SAVED"/>
    <property type="match status" value="1"/>
</dbReference>
<dbReference type="Proteomes" id="UP000670527">
    <property type="component" value="Unassembled WGS sequence"/>
</dbReference>
<keyword evidence="5" id="KW-1185">Reference proteome</keyword>
<dbReference type="NCBIfam" id="NF033611">
    <property type="entry name" value="SAVED"/>
    <property type="match status" value="1"/>
</dbReference>
<dbReference type="InterPro" id="IPR040836">
    <property type="entry name" value="SAVED"/>
</dbReference>
<evidence type="ECO:0000259" key="2">
    <source>
        <dbReference type="Pfam" id="PF13391"/>
    </source>
</evidence>
<evidence type="ECO:0000313" key="5">
    <source>
        <dbReference type="Proteomes" id="UP000670527"/>
    </source>
</evidence>
<accession>A0ABS3TEE1</accession>
<dbReference type="InterPro" id="IPR003615">
    <property type="entry name" value="HNH_nuc"/>
</dbReference>
<evidence type="ECO:0000256" key="1">
    <source>
        <dbReference type="SAM" id="MobiDB-lite"/>
    </source>
</evidence>
<reference evidence="4 5" key="1">
    <citation type="submission" date="2021-03" db="EMBL/GenBank/DDBJ databases">
        <authorList>
            <person name="Kim M.K."/>
        </authorList>
    </citation>
    <scope>NUCLEOTIDE SEQUENCE [LARGE SCALE GENOMIC DNA]</scope>
    <source>
        <strain evidence="4 5">BT507</strain>
    </source>
</reference>
<comment type="caution">
    <text evidence="4">The sequence shown here is derived from an EMBL/GenBank/DDBJ whole genome shotgun (WGS) entry which is preliminary data.</text>
</comment>
<dbReference type="EMBL" id="JAGETX010000009">
    <property type="protein sequence ID" value="MBO3272022.1"/>
    <property type="molecule type" value="Genomic_DNA"/>
</dbReference>
<name>A0ABS3TEE1_9BACT</name>
<gene>
    <name evidence="4" type="ORF">J4D97_15285</name>
</gene>
<feature type="region of interest" description="Disordered" evidence="1">
    <location>
        <begin position="1"/>
        <end position="22"/>
    </location>
</feature>
<dbReference type="Pfam" id="PF13391">
    <property type="entry name" value="HNH_2"/>
    <property type="match status" value="1"/>
</dbReference>